<organism evidence="3 4">
    <name type="scientific">Arachidicoccus ginsenosidivorans</name>
    <dbReference type="NCBI Taxonomy" id="496057"/>
    <lineage>
        <taxon>Bacteria</taxon>
        <taxon>Pseudomonadati</taxon>
        <taxon>Bacteroidota</taxon>
        <taxon>Chitinophagia</taxon>
        <taxon>Chitinophagales</taxon>
        <taxon>Chitinophagaceae</taxon>
        <taxon>Arachidicoccus</taxon>
    </lineage>
</organism>
<keyword evidence="1" id="KW-0812">Transmembrane</keyword>
<dbReference type="Gene3D" id="2.60.40.2700">
    <property type="match status" value="1"/>
</dbReference>
<keyword evidence="1" id="KW-0472">Membrane</keyword>
<dbReference type="NCBIfam" id="TIGR03696">
    <property type="entry name" value="Rhs_assc_core"/>
    <property type="match status" value="1"/>
</dbReference>
<reference evidence="3 4" key="1">
    <citation type="journal article" date="2017" name="Int. J. Syst. Evol. Microbiol.">
        <title>Arachidicoccus ginsenosidivorans sp. nov., with ginsenoside-converting activity isolated from ginseng cultivating soil.</title>
        <authorList>
            <person name="Siddiqi M.Z."/>
            <person name="Aslam Z."/>
            <person name="Im W.T."/>
        </authorList>
    </citation>
    <scope>NUCLEOTIDE SEQUENCE [LARGE SCALE GENOMIC DNA]</scope>
    <source>
        <strain evidence="3 4">Gsoil 809</strain>
    </source>
</reference>
<evidence type="ECO:0000313" key="4">
    <source>
        <dbReference type="Proteomes" id="UP000321291"/>
    </source>
</evidence>
<sequence length="1520" mass="167010">MNDIFNFKELLKFNRCILNIFGRFLLSVLFIGLSCCCFGQTINGESEPVAGLDYVYTLNTNISNAVWNVTGGTVLSSSSTQATIRFNQPLDGPESFGTAYIEVTGTYLSAELDVMVTAGLSAASLDGYPSSITPGNTVELYADIVYGAAQYAFSYQWQVSYNEGYTWSTFASNSSPSHTSPSLTESALFRVIVDGGINVITTNTFAVEVAPPIIPGAMEPDVSLAPYGGNSMDTLKAQPSTGGSGTITYQWQDSSAATNSEWVDIAGATILKYLPVNITRNHWYRLKSTSGAQSAYSITSHIDVIPAEPSNISSAYNYIITQKGLAPESDSAVFTTRPLSDAPMTIQYFDGLGRPTQTIQKKSSLNSRTGTTGDIVSLHLYDGYGRDSAALLPYVATTKDGSYKIDALSKQPAFYNSINSPDSGQGENGLNARSIPLYEQSPLSRTLESFAPGDSWAGTAGQASPAARHSVKHHYAVNTVKDSVRIWQIGFQSTPGAGLSTPTSTGYYSAGTLYKTVLLDEAGHQEIEYKNKSGQVILKKVQLTAASDDGSGSTPAYEGWLCTYYIFDNLGDLRCVIQPDGVAAMAHGSWVLSSTLLAQQCFRYEYDSKGRMVIKQLPGAGAVYMAYDARNRLVINQDADMRPSSLWIGTKYDNFNRIDSTWLDSLPGVTFTSILSAASSSESYRTADITAANLLTATHYDDYSGIAMPTGLSASYKSTWTSYLMPASNNTFPYAQLPQQITATTPVNTKGKVTWTRTKVLDVSPLTFITTINIYDKKGRVIQTQKSNITGGLTIYSTQYSWSGQPLVSINWQSKLGTRPDTAVLVTKISYDKLWRPIKTEVKQTDSRWGAKTMPSSYTTLSTQQYGSLGQLKKLYLGHRRSSATTYSTTPLESQYYEYNARGWLLGINRPYVRDAGSMDSTTTTISALTVSGEMFTESSMDVQSVSFPATHYFGFDLGYDKVNNNLIQGKSYLAAQYTGNITGMVWKTANDQKVRKYDFTYDKANRLTTAAFGQYKAGGFSTANVNYSVSNLSYDHNGNMLTMNQYGLKSGSTSALIDQLTYHYNTSSNQLKNVVDASNDASTTLGDFHYTGTKAASATDYTYDANGNLISDANKKISGIVYNILNLPQRITLTGKGTISYIYDAAGNKLQKKTLQGGVTITTTYLESSIYQNDTLKFFGTPQGRVRPVGSSFVYDYYLKDHLGNTRMVITDDYNVASPILEVNSYYPFGLEQKAIGVTNYGSLHNKYLFNDGSELQEDLELNYYSTQFRTYDPQIGRFIQQDPLGNLSNNLSPYDFATNNPILFNDFLGLDTVITTSPEKTPGFNLDNPNELPDVTINVNVANTSLQGGFYNGLYYYQIQEKSYASMGHSSNTTKRIVPNSQLEQEFQRMMDNLESLKNYYSAITDLTGESILTLKSIKEYKDLLKILFKHRKMNLSTATAIATILQLRSIQFTSQINDLAKILSNYHIIHTNDIGKGIYIIKHTESTGTMGGQGAIENTEYYDVSTKKYLGGANESY</sequence>
<dbReference type="InterPro" id="IPR050708">
    <property type="entry name" value="T6SS_VgrG/RHS"/>
</dbReference>
<feature type="domain" description="DUF6443" evidence="2">
    <location>
        <begin position="332"/>
        <end position="462"/>
    </location>
</feature>
<dbReference type="OrthoDB" id="976756at2"/>
<dbReference type="Pfam" id="PF20041">
    <property type="entry name" value="DUF6443"/>
    <property type="match status" value="1"/>
</dbReference>
<evidence type="ECO:0000259" key="2">
    <source>
        <dbReference type="Pfam" id="PF20041"/>
    </source>
</evidence>
<keyword evidence="1" id="KW-1133">Transmembrane helix</keyword>
<protein>
    <recommendedName>
        <fullName evidence="2">DUF6443 domain-containing protein</fullName>
    </recommendedName>
</protein>
<dbReference type="RefSeq" id="WP_146783047.1">
    <property type="nucleotide sequence ID" value="NZ_CP042434.1"/>
</dbReference>
<dbReference type="Gene3D" id="2.180.10.10">
    <property type="entry name" value="RHS repeat-associated core"/>
    <property type="match status" value="1"/>
</dbReference>
<gene>
    <name evidence="3" type="ORF">FSB73_13335</name>
</gene>
<keyword evidence="4" id="KW-1185">Reference proteome</keyword>
<dbReference type="PANTHER" id="PTHR32305">
    <property type="match status" value="1"/>
</dbReference>
<dbReference type="PANTHER" id="PTHR32305:SF15">
    <property type="entry name" value="PROTEIN RHSA-RELATED"/>
    <property type="match status" value="1"/>
</dbReference>
<dbReference type="Proteomes" id="UP000321291">
    <property type="component" value="Chromosome"/>
</dbReference>
<dbReference type="KEGG" id="agi:FSB73_13335"/>
<accession>A0A5B8VLW6</accession>
<evidence type="ECO:0000313" key="3">
    <source>
        <dbReference type="EMBL" id="QEC72510.1"/>
    </source>
</evidence>
<name>A0A5B8VLW6_9BACT</name>
<evidence type="ECO:0000256" key="1">
    <source>
        <dbReference type="SAM" id="Phobius"/>
    </source>
</evidence>
<dbReference type="InterPro" id="IPR045619">
    <property type="entry name" value="DUF6443"/>
</dbReference>
<feature type="transmembrane region" description="Helical" evidence="1">
    <location>
        <begin position="20"/>
        <end position="42"/>
    </location>
</feature>
<dbReference type="InterPro" id="IPR022385">
    <property type="entry name" value="Rhs_assc_core"/>
</dbReference>
<dbReference type="EMBL" id="CP042434">
    <property type="protein sequence ID" value="QEC72510.1"/>
    <property type="molecule type" value="Genomic_DNA"/>
</dbReference>
<proteinExistence type="predicted"/>